<feature type="transmembrane region" description="Helical" evidence="1">
    <location>
        <begin position="83"/>
        <end position="102"/>
    </location>
</feature>
<evidence type="ECO:0008006" key="4">
    <source>
        <dbReference type="Google" id="ProtNLM"/>
    </source>
</evidence>
<comment type="caution">
    <text evidence="2">The sequence shown here is derived from an EMBL/GenBank/DDBJ whole genome shotgun (WGS) entry which is preliminary data.</text>
</comment>
<reference evidence="2 3" key="1">
    <citation type="submission" date="2018-12" db="EMBL/GenBank/DDBJ databases">
        <title>The Draft Genome Sequence of the Soil Bacterium Pedobacter tournemirensis R1.</title>
        <authorList>
            <person name="He J."/>
        </authorList>
    </citation>
    <scope>NUCLEOTIDE SEQUENCE [LARGE SCALE GENOMIC DNA]</scope>
    <source>
        <strain evidence="2 3">R1</strain>
    </source>
</reference>
<evidence type="ECO:0000313" key="3">
    <source>
        <dbReference type="Proteomes" id="UP000290848"/>
    </source>
</evidence>
<dbReference type="InterPro" id="IPR008969">
    <property type="entry name" value="CarboxyPept-like_regulatory"/>
</dbReference>
<dbReference type="SUPFAM" id="SSF74653">
    <property type="entry name" value="TolA/TonB C-terminal domain"/>
    <property type="match status" value="1"/>
</dbReference>
<keyword evidence="1" id="KW-1133">Transmembrane helix</keyword>
<sequence>METNRVKYSIIQQYLEGKLDPRAMHELEKQALEDPFLAEALEGYSESDVEAGPHLSLLQRQLDERIAQHQENKNTFFFTWQRLSIAAAAGLMFISAGILFWMKGDNRETRVAKHVEVKLTPVDSLYNEREANDIVSLQKEPVIVESPSIEKSRLQIKKKSSISTESVALTAKPGDSRLSSVQIAADTDRLAEVVVVDYGSQSKKDITGAVSSADSSPRIMIRGLSSLPAGENARVASISLANNKTILGKVISKEDGSPLPGVSVKLEGTSKSVTTNASGEFALADSVGGRISFAYIGYTSQVKRAQPGQTLMVEMQPQNSALSEVAVVGYGSAEKKQGKPVPAIGWKKYNEYLKNSVRSADGVLKGNVTLRFVVKPGGELSDFHIEKGLNEASDNEAIRIIKEGPSWKPGAVDSEARVTIKFN</sequence>
<evidence type="ECO:0000256" key="1">
    <source>
        <dbReference type="SAM" id="Phobius"/>
    </source>
</evidence>
<accession>A0A4Q0MF01</accession>
<dbReference type="Pfam" id="PF13715">
    <property type="entry name" value="CarbopepD_reg_2"/>
    <property type="match status" value="1"/>
</dbReference>
<dbReference type="Gene3D" id="2.60.40.1120">
    <property type="entry name" value="Carboxypeptidase-like, regulatory domain"/>
    <property type="match status" value="1"/>
</dbReference>
<dbReference type="Gene3D" id="3.30.1150.10">
    <property type="match status" value="1"/>
</dbReference>
<keyword evidence="1" id="KW-0812">Transmembrane</keyword>
<name>A0A4Q0MF01_9SPHI</name>
<organism evidence="2 3">
    <name type="scientific">Arcticibacter tournemirensis</name>
    <dbReference type="NCBI Taxonomy" id="699437"/>
    <lineage>
        <taxon>Bacteria</taxon>
        <taxon>Pseudomonadati</taxon>
        <taxon>Bacteroidota</taxon>
        <taxon>Sphingobacteriia</taxon>
        <taxon>Sphingobacteriales</taxon>
        <taxon>Sphingobacteriaceae</taxon>
        <taxon>Arcticibacter</taxon>
    </lineage>
</organism>
<proteinExistence type="predicted"/>
<evidence type="ECO:0000313" key="2">
    <source>
        <dbReference type="EMBL" id="RXF71773.1"/>
    </source>
</evidence>
<dbReference type="EMBL" id="RXOC01000002">
    <property type="protein sequence ID" value="RXF71773.1"/>
    <property type="molecule type" value="Genomic_DNA"/>
</dbReference>
<dbReference type="SUPFAM" id="SSF49464">
    <property type="entry name" value="Carboxypeptidase regulatory domain-like"/>
    <property type="match status" value="1"/>
</dbReference>
<dbReference type="Proteomes" id="UP000290848">
    <property type="component" value="Unassembled WGS sequence"/>
</dbReference>
<protein>
    <recommendedName>
        <fullName evidence="4">TonB family protein</fullName>
    </recommendedName>
</protein>
<dbReference type="RefSeq" id="WP_128768021.1">
    <property type="nucleotide sequence ID" value="NZ_RXOC01000002.1"/>
</dbReference>
<dbReference type="AlphaFoldDB" id="A0A4Q0MF01"/>
<gene>
    <name evidence="2" type="ORF">EKH83_03535</name>
</gene>
<keyword evidence="1" id="KW-0472">Membrane</keyword>